<organism evidence="1">
    <name type="scientific">marine metagenome</name>
    <dbReference type="NCBI Taxonomy" id="408172"/>
    <lineage>
        <taxon>unclassified sequences</taxon>
        <taxon>metagenomes</taxon>
        <taxon>ecological metagenomes</taxon>
    </lineage>
</organism>
<reference evidence="1" key="1">
    <citation type="submission" date="2018-05" db="EMBL/GenBank/DDBJ databases">
        <authorList>
            <person name="Lanie J.A."/>
            <person name="Ng W.-L."/>
            <person name="Kazmierczak K.M."/>
            <person name="Andrzejewski T.M."/>
            <person name="Davidsen T.M."/>
            <person name="Wayne K.J."/>
            <person name="Tettelin H."/>
            <person name="Glass J.I."/>
            <person name="Rusch D."/>
            <person name="Podicherti R."/>
            <person name="Tsui H.-C.T."/>
            <person name="Winkler M.E."/>
        </authorList>
    </citation>
    <scope>NUCLEOTIDE SEQUENCE</scope>
</reference>
<protein>
    <submittedName>
        <fullName evidence="1">Uncharacterized protein</fullName>
    </submittedName>
</protein>
<sequence length="326" mass="36712">MMGNWYRGSTIVTALAAATVGAVVGVTMVGTVGQAQGEQTRPAQTPDGRPNFNGVWQANNEAHWDLEAHEARPGMVMQAGVYSYEYAKVPAAPVVALGAAAGVPGSMGVVQGDGRIPYRPEALLIKEENSENWIDRDPELKCYLPGIPRAMYMPYPFQIVQGTDKIHMTFGFSNAARVIHLNEVTGPPDYTYMGHSVGRWEGQTLVVEVTEFNGKNWFDRAGNFQGEALRLTERFTPMTPDAIWYEVTITDPDTYTEPWTIAMPLYRRLDENATVLDYPCIEFAEEFMYGHLRREQLVERWEGETMIVEITRKVPPGDLLHEWYRR</sequence>
<gene>
    <name evidence="1" type="ORF">METZ01_LOCUS46002</name>
</gene>
<proteinExistence type="predicted"/>
<dbReference type="EMBL" id="UINC01002122">
    <property type="protein sequence ID" value="SUZ93148.1"/>
    <property type="molecule type" value="Genomic_DNA"/>
</dbReference>
<accession>A0A381RQ93</accession>
<evidence type="ECO:0000313" key="1">
    <source>
        <dbReference type="EMBL" id="SUZ93148.1"/>
    </source>
</evidence>
<dbReference type="AlphaFoldDB" id="A0A381RQ93"/>
<name>A0A381RQ93_9ZZZZ</name>